<reference evidence="2" key="1">
    <citation type="submission" date="2022-11" db="UniProtKB">
        <authorList>
            <consortium name="WormBaseParasite"/>
        </authorList>
    </citation>
    <scope>IDENTIFICATION</scope>
</reference>
<evidence type="ECO:0000313" key="1">
    <source>
        <dbReference type="Proteomes" id="UP000887561"/>
    </source>
</evidence>
<organism evidence="1 2">
    <name type="scientific">Meloidogyne javanica</name>
    <name type="common">Root-knot nematode worm</name>
    <dbReference type="NCBI Taxonomy" id="6303"/>
    <lineage>
        <taxon>Eukaryota</taxon>
        <taxon>Metazoa</taxon>
        <taxon>Ecdysozoa</taxon>
        <taxon>Nematoda</taxon>
        <taxon>Chromadorea</taxon>
        <taxon>Rhabditida</taxon>
        <taxon>Tylenchina</taxon>
        <taxon>Tylenchomorpha</taxon>
        <taxon>Tylenchoidea</taxon>
        <taxon>Meloidogynidae</taxon>
        <taxon>Meloidogyninae</taxon>
        <taxon>Meloidogyne</taxon>
        <taxon>Meloidogyne incognita group</taxon>
    </lineage>
</organism>
<dbReference type="WBParaSite" id="scaffold7380_cov164.g11958">
    <property type="protein sequence ID" value="scaffold7380_cov164.g11958"/>
    <property type="gene ID" value="scaffold7380_cov164.g11958"/>
</dbReference>
<dbReference type="Proteomes" id="UP000887561">
    <property type="component" value="Unplaced"/>
</dbReference>
<accession>A0A915N6R9</accession>
<proteinExistence type="predicted"/>
<sequence length="50" mass="5862">MITDDCENIDQMAKKKSEEEFLVEEKLKLPQLKSKNLLGHFKVLAEEQLE</sequence>
<dbReference type="AlphaFoldDB" id="A0A915N6R9"/>
<protein>
    <submittedName>
        <fullName evidence="2">Uncharacterized protein</fullName>
    </submittedName>
</protein>
<name>A0A915N6R9_MELJA</name>
<keyword evidence="1" id="KW-1185">Reference proteome</keyword>
<evidence type="ECO:0000313" key="2">
    <source>
        <dbReference type="WBParaSite" id="scaffold7380_cov164.g11958"/>
    </source>
</evidence>